<dbReference type="Pfam" id="PF00583">
    <property type="entry name" value="Acetyltransf_1"/>
    <property type="match status" value="1"/>
</dbReference>
<dbReference type="InterPro" id="IPR000182">
    <property type="entry name" value="GNAT_dom"/>
</dbReference>
<feature type="domain" description="N-acetyltransferase" evidence="1">
    <location>
        <begin position="1"/>
        <end position="150"/>
    </location>
</feature>
<comment type="caution">
    <text evidence="2">The sequence shown here is derived from an EMBL/GenBank/DDBJ whole genome shotgun (WGS) entry which is preliminary data.</text>
</comment>
<dbReference type="SUPFAM" id="SSF55729">
    <property type="entry name" value="Acyl-CoA N-acyltransferases (Nat)"/>
    <property type="match status" value="1"/>
</dbReference>
<dbReference type="InterPro" id="IPR016181">
    <property type="entry name" value="Acyl_CoA_acyltransferase"/>
</dbReference>
<sequence>MAISPESFPAWRERSSLEYENDLVAMGETAAIAQQRAQASLAGAFPEGHPTPDNAVFFVVDDAGSTVGYLWVGRDTSDDSSAWWVWDIVIDAEQRGRGLGRATMQAAERYARSHGARTLGLNVFGFNHTARSLYETLGYDTTAIKMRKQL</sequence>
<dbReference type="PROSITE" id="PS51186">
    <property type="entry name" value="GNAT"/>
    <property type="match status" value="1"/>
</dbReference>
<accession>A0A2V5IVV5</accession>
<evidence type="ECO:0000313" key="2">
    <source>
        <dbReference type="EMBL" id="PYI38323.1"/>
    </source>
</evidence>
<protein>
    <submittedName>
        <fullName evidence="2">GNAT family N-acetyltransferase</fullName>
    </submittedName>
</protein>
<evidence type="ECO:0000313" key="3">
    <source>
        <dbReference type="Proteomes" id="UP000247980"/>
    </source>
</evidence>
<reference evidence="2 3" key="1">
    <citation type="submission" date="2018-05" db="EMBL/GenBank/DDBJ databases">
        <title>Genetic diversity of glacier-inhabiting Cryobacterium bacteria in China and description of Cryobacterium mengkeensis sp. nov. and Arthrobacter glacialis sp. nov.</title>
        <authorList>
            <person name="Liu Q."/>
            <person name="Xin Y.-H."/>
        </authorList>
    </citation>
    <scope>NUCLEOTIDE SEQUENCE [LARGE SCALE GENOMIC DNA]</scope>
    <source>
        <strain evidence="2 3">B7</strain>
    </source>
</reference>
<dbReference type="EMBL" id="QJVC01000010">
    <property type="protein sequence ID" value="PYI38323.1"/>
    <property type="molecule type" value="Genomic_DNA"/>
</dbReference>
<dbReference type="AlphaFoldDB" id="A0A2V5IVV5"/>
<gene>
    <name evidence="2" type="ORF">CVS30_11190</name>
</gene>
<dbReference type="Gene3D" id="3.40.630.30">
    <property type="match status" value="1"/>
</dbReference>
<proteinExistence type="predicted"/>
<dbReference type="Proteomes" id="UP000247980">
    <property type="component" value="Unassembled WGS sequence"/>
</dbReference>
<keyword evidence="2" id="KW-0808">Transferase</keyword>
<dbReference type="PANTHER" id="PTHR43072:SF60">
    <property type="entry name" value="L-2,4-DIAMINOBUTYRIC ACID ACETYLTRANSFERASE"/>
    <property type="match status" value="1"/>
</dbReference>
<evidence type="ECO:0000259" key="1">
    <source>
        <dbReference type="PROSITE" id="PS51186"/>
    </source>
</evidence>
<name>A0A2V5IVV5_9MICC</name>
<dbReference type="CDD" id="cd04301">
    <property type="entry name" value="NAT_SF"/>
    <property type="match status" value="1"/>
</dbReference>
<dbReference type="OrthoDB" id="3381976at2"/>
<dbReference type="PANTHER" id="PTHR43072">
    <property type="entry name" value="N-ACETYLTRANSFERASE"/>
    <property type="match status" value="1"/>
</dbReference>
<organism evidence="2 3">
    <name type="scientific">Arthrobacter psychrolactophilus</name>
    <dbReference type="NCBI Taxonomy" id="92442"/>
    <lineage>
        <taxon>Bacteria</taxon>
        <taxon>Bacillati</taxon>
        <taxon>Actinomycetota</taxon>
        <taxon>Actinomycetes</taxon>
        <taxon>Micrococcales</taxon>
        <taxon>Micrococcaceae</taxon>
        <taxon>Arthrobacter</taxon>
    </lineage>
</organism>
<keyword evidence="3" id="KW-1185">Reference proteome</keyword>
<dbReference type="GO" id="GO:0016747">
    <property type="term" value="F:acyltransferase activity, transferring groups other than amino-acyl groups"/>
    <property type="evidence" value="ECO:0007669"/>
    <property type="project" value="InterPro"/>
</dbReference>